<organism evidence="3 4">
    <name type="scientific">Sinanodonta woodiana</name>
    <name type="common">Chinese pond mussel</name>
    <name type="synonym">Anodonta woodiana</name>
    <dbReference type="NCBI Taxonomy" id="1069815"/>
    <lineage>
        <taxon>Eukaryota</taxon>
        <taxon>Metazoa</taxon>
        <taxon>Spiralia</taxon>
        <taxon>Lophotrochozoa</taxon>
        <taxon>Mollusca</taxon>
        <taxon>Bivalvia</taxon>
        <taxon>Autobranchia</taxon>
        <taxon>Heteroconchia</taxon>
        <taxon>Palaeoheterodonta</taxon>
        <taxon>Unionida</taxon>
        <taxon>Unionoidea</taxon>
        <taxon>Unionidae</taxon>
        <taxon>Unioninae</taxon>
        <taxon>Sinanodonta</taxon>
    </lineage>
</organism>
<comment type="caution">
    <text evidence="3">The sequence shown here is derived from an EMBL/GenBank/DDBJ whole genome shotgun (WGS) entry which is preliminary data.</text>
</comment>
<evidence type="ECO:0000313" key="3">
    <source>
        <dbReference type="EMBL" id="KAL3883529.1"/>
    </source>
</evidence>
<dbReference type="FunFam" id="2.20.100.10:FF:000001">
    <property type="entry name" value="semaphorin-5A isoform X1"/>
    <property type="match status" value="3"/>
</dbReference>
<dbReference type="FunFam" id="2.20.100.10:FF:000002">
    <property type="entry name" value="Unc-5 netrin receptor C"/>
    <property type="match status" value="1"/>
</dbReference>
<keyword evidence="1" id="KW-0677">Repeat</keyword>
<reference evidence="3 4" key="1">
    <citation type="submission" date="2024-11" db="EMBL/GenBank/DDBJ databases">
        <title>Chromosome-level genome assembly of the freshwater bivalve Anodonta woodiana.</title>
        <authorList>
            <person name="Chen X."/>
        </authorList>
    </citation>
    <scope>NUCLEOTIDE SEQUENCE [LARGE SCALE GENOMIC DNA]</scope>
    <source>
        <strain evidence="3">MN2024</strain>
        <tissue evidence="3">Gills</tissue>
    </source>
</reference>
<sequence length="523" mass="55602">MESHNCSLSPCPADGHWSSWSEWSQCPVTCGGNSQNRHRACNNPVPSNGGRPCVGSDMESQTCSLSACPVDGQWGIWSEWSKCPVTCGGNSQNRHRACNNPVPSNGGRSCVGSDMESQTCSLSACPVDGQWGIWSEWSKCPVTCGGNSQNRHRACNNPVPSNGGRSCVGTNMESQTCSLSACPVDGHWGSWSEWSQCPVTCGGNSQNRHRACNNPAPSNGGRSCVGSDMESQTCSLSACPVDGHWSSWSKWSMCPVTCGGNSQNRHRACNNPAPSNGGRPCVGSDMESQNCSLSACPVDGHWGSWSEWSQCPVTCGGNSHTRHRTCNNPTPSHGGRSCEGSHMESQNCSLIACPVDGKWSGWSEYSKCSVSCGLGTQVRSRSCSNPGPSNGGHDCVGLSIEALICSLPTCVPEPRVCDKVRLMSSISHNNSFPKNGNSSCTDPGYQPSRVLLQELCNAPSTSLHISSQVIDVCNQALAFSPVVKKEDTGKTEYGILIECHGNQLKVVSQLIRAINGIIQMSIT</sequence>
<dbReference type="SUPFAM" id="SSF82895">
    <property type="entry name" value="TSP-1 type 1 repeat"/>
    <property type="match status" value="7"/>
</dbReference>
<evidence type="ECO:0000313" key="4">
    <source>
        <dbReference type="Proteomes" id="UP001634394"/>
    </source>
</evidence>
<dbReference type="PANTHER" id="PTHR22906:SF21">
    <property type="entry name" value="SEMA DOMAIN-CONTAINING PROTEIN"/>
    <property type="match status" value="1"/>
</dbReference>
<evidence type="ECO:0000256" key="1">
    <source>
        <dbReference type="ARBA" id="ARBA00022737"/>
    </source>
</evidence>
<dbReference type="Proteomes" id="UP001634394">
    <property type="component" value="Unassembled WGS sequence"/>
</dbReference>
<evidence type="ECO:0000256" key="2">
    <source>
        <dbReference type="ARBA" id="ARBA00023157"/>
    </source>
</evidence>
<dbReference type="AlphaFoldDB" id="A0ABD3XB81"/>
<dbReference type="PANTHER" id="PTHR22906">
    <property type="entry name" value="PROPERDIN"/>
    <property type="match status" value="1"/>
</dbReference>
<keyword evidence="2" id="KW-1015">Disulfide bond</keyword>
<dbReference type="Pfam" id="PF00090">
    <property type="entry name" value="TSP_1"/>
    <property type="match status" value="7"/>
</dbReference>
<dbReference type="FunFam" id="2.20.100.10:FF:000007">
    <property type="entry name" value="Thrombospondin 1"/>
    <property type="match status" value="3"/>
</dbReference>
<dbReference type="InterPro" id="IPR000884">
    <property type="entry name" value="TSP1_rpt"/>
</dbReference>
<protein>
    <submittedName>
        <fullName evidence="3">Uncharacterized protein</fullName>
    </submittedName>
</protein>
<dbReference type="PRINTS" id="PR01705">
    <property type="entry name" value="TSP1REPEAT"/>
</dbReference>
<accession>A0ABD3XB81</accession>
<keyword evidence="4" id="KW-1185">Reference proteome</keyword>
<dbReference type="SMART" id="SM00209">
    <property type="entry name" value="TSP1"/>
    <property type="match status" value="7"/>
</dbReference>
<name>A0ABD3XB81_SINWO</name>
<dbReference type="InterPro" id="IPR052065">
    <property type="entry name" value="Compl_asym_regulator"/>
</dbReference>
<dbReference type="PROSITE" id="PS50092">
    <property type="entry name" value="TSP1"/>
    <property type="match status" value="7"/>
</dbReference>
<dbReference type="EMBL" id="JBJQND010000003">
    <property type="protein sequence ID" value="KAL3883529.1"/>
    <property type="molecule type" value="Genomic_DNA"/>
</dbReference>
<gene>
    <name evidence="3" type="ORF">ACJMK2_029785</name>
</gene>
<dbReference type="Gene3D" id="2.20.100.10">
    <property type="entry name" value="Thrombospondin type-1 (TSP1) repeat"/>
    <property type="match status" value="7"/>
</dbReference>
<proteinExistence type="predicted"/>
<dbReference type="InterPro" id="IPR036383">
    <property type="entry name" value="TSP1_rpt_sf"/>
</dbReference>